<dbReference type="SUPFAM" id="SSF48295">
    <property type="entry name" value="TrpR-like"/>
    <property type="match status" value="1"/>
</dbReference>
<dbReference type="GO" id="GO:0043565">
    <property type="term" value="F:sequence-specific DNA binding"/>
    <property type="evidence" value="ECO:0007669"/>
    <property type="project" value="InterPro"/>
</dbReference>
<dbReference type="InterPro" id="IPR000831">
    <property type="entry name" value="Trp_repress"/>
</dbReference>
<dbReference type="Gene3D" id="1.10.1270.10">
    <property type="entry name" value="TrpR-like"/>
    <property type="match status" value="1"/>
</dbReference>
<protein>
    <submittedName>
        <fullName evidence="1">TrpR-like protein, YerC/YecD</fullName>
    </submittedName>
</protein>
<evidence type="ECO:0000313" key="1">
    <source>
        <dbReference type="EMBL" id="HIR58334.1"/>
    </source>
</evidence>
<name>A0A9D1DSM4_9FIRM</name>
<dbReference type="EMBL" id="DVHF01000153">
    <property type="protein sequence ID" value="HIR58334.1"/>
    <property type="molecule type" value="Genomic_DNA"/>
</dbReference>
<dbReference type="InterPro" id="IPR013368">
    <property type="entry name" value="YecD_YerC"/>
</dbReference>
<dbReference type="InterPro" id="IPR010921">
    <property type="entry name" value="Trp_repressor/repl_initiator"/>
</dbReference>
<dbReference type="GO" id="GO:0003700">
    <property type="term" value="F:DNA-binding transcription factor activity"/>
    <property type="evidence" value="ECO:0007669"/>
    <property type="project" value="InterPro"/>
</dbReference>
<evidence type="ECO:0000313" key="2">
    <source>
        <dbReference type="Proteomes" id="UP000886785"/>
    </source>
</evidence>
<accession>A0A9D1DSM4</accession>
<dbReference type="Proteomes" id="UP000886785">
    <property type="component" value="Unassembled WGS sequence"/>
</dbReference>
<organism evidence="1 2">
    <name type="scientific">Candidatus Gallacutalibacter pullicola</name>
    <dbReference type="NCBI Taxonomy" id="2840830"/>
    <lineage>
        <taxon>Bacteria</taxon>
        <taxon>Bacillati</taxon>
        <taxon>Bacillota</taxon>
        <taxon>Clostridia</taxon>
        <taxon>Eubacteriales</taxon>
        <taxon>Candidatus Gallacutalibacter</taxon>
    </lineage>
</organism>
<dbReference type="AlphaFoldDB" id="A0A9D1DSM4"/>
<dbReference type="PANTHER" id="PTHR40080:SF1">
    <property type="entry name" value="TRPR-LIKE PROTEIN YERC_YECD"/>
    <property type="match status" value="1"/>
</dbReference>
<sequence>MNSKIKDDSVDFLFRAVLSLKTVEECYNFFEDLCTVPEIKAMSQRLLVAHMLSTKCVYSDIVAHTGASTATISRVNRSLNYGCDGYAMVFSRLDAGDAAADQEKKGSEE</sequence>
<dbReference type="Pfam" id="PF01371">
    <property type="entry name" value="Trp_repressor"/>
    <property type="match status" value="1"/>
</dbReference>
<reference evidence="1" key="2">
    <citation type="journal article" date="2021" name="PeerJ">
        <title>Extensive microbial diversity within the chicken gut microbiome revealed by metagenomics and culture.</title>
        <authorList>
            <person name="Gilroy R."/>
            <person name="Ravi A."/>
            <person name="Getino M."/>
            <person name="Pursley I."/>
            <person name="Horton D.L."/>
            <person name="Alikhan N.F."/>
            <person name="Baker D."/>
            <person name="Gharbi K."/>
            <person name="Hall N."/>
            <person name="Watson M."/>
            <person name="Adriaenssens E.M."/>
            <person name="Foster-Nyarko E."/>
            <person name="Jarju S."/>
            <person name="Secka A."/>
            <person name="Antonio M."/>
            <person name="Oren A."/>
            <person name="Chaudhuri R.R."/>
            <person name="La Ragione R."/>
            <person name="Hildebrand F."/>
            <person name="Pallen M.J."/>
        </authorList>
    </citation>
    <scope>NUCLEOTIDE SEQUENCE</scope>
    <source>
        <strain evidence="1">ChiSjej1B19-7085</strain>
    </source>
</reference>
<reference evidence="1" key="1">
    <citation type="submission" date="2020-10" db="EMBL/GenBank/DDBJ databases">
        <authorList>
            <person name="Gilroy R."/>
        </authorList>
    </citation>
    <scope>NUCLEOTIDE SEQUENCE</scope>
    <source>
        <strain evidence="1">ChiSjej1B19-7085</strain>
    </source>
</reference>
<dbReference type="PANTHER" id="PTHR40080">
    <property type="entry name" value="LMO1763 PROTEIN"/>
    <property type="match status" value="1"/>
</dbReference>
<gene>
    <name evidence="1" type="ORF">IAA54_11805</name>
</gene>
<dbReference type="InterPro" id="IPR038116">
    <property type="entry name" value="TrpR-like_sf"/>
</dbReference>
<comment type="caution">
    <text evidence="1">The sequence shown here is derived from an EMBL/GenBank/DDBJ whole genome shotgun (WGS) entry which is preliminary data.</text>
</comment>
<proteinExistence type="predicted"/>
<dbReference type="NCBIfam" id="TIGR02531">
    <property type="entry name" value="yecD_yerC"/>
    <property type="match status" value="1"/>
</dbReference>
<dbReference type="PIRSF" id="PIRSF012508">
    <property type="entry name" value="YerC"/>
    <property type="match status" value="1"/>
</dbReference>